<dbReference type="InterPro" id="IPR006593">
    <property type="entry name" value="Cyt_b561/ferric_Rdtase_TM"/>
</dbReference>
<protein>
    <recommendedName>
        <fullName evidence="12">Cytochrome b561 domain-containing protein</fullName>
    </recommendedName>
</protein>
<dbReference type="GO" id="GO:0016020">
    <property type="term" value="C:membrane"/>
    <property type="evidence" value="ECO:0007669"/>
    <property type="project" value="UniProtKB-SubCell"/>
</dbReference>
<keyword evidence="8 11" id="KW-1133">Transmembrane helix</keyword>
<comment type="caution">
    <text evidence="13">The sequence shown here is derived from an EMBL/GenBank/DDBJ whole genome shotgun (WGS) entry which is preliminary data.</text>
</comment>
<dbReference type="InParanoid" id="A0A6L2PI86"/>
<feature type="transmembrane region" description="Helical" evidence="11">
    <location>
        <begin position="85"/>
        <end position="106"/>
    </location>
</feature>
<dbReference type="Pfam" id="PF03188">
    <property type="entry name" value="Cytochrom_B561"/>
    <property type="match status" value="1"/>
</dbReference>
<feature type="transmembrane region" description="Helical" evidence="11">
    <location>
        <begin position="12"/>
        <end position="32"/>
    </location>
</feature>
<feature type="transmembrane region" description="Helical" evidence="11">
    <location>
        <begin position="159"/>
        <end position="181"/>
    </location>
</feature>
<evidence type="ECO:0000256" key="7">
    <source>
        <dbReference type="ARBA" id="ARBA00022982"/>
    </source>
</evidence>
<sequence>MEAPQQHLQGFITTFGVTQGFGAVTVILVTVWAGHYRGGFTWRSNPDIEFNWHPVLMTLGMIFLYANSIMVYRAFRNNRKRRLKLVHMLTHVVAFIVVIIGLVAVFDSHNLHNPPLPNLYSLHSWIGLSSVILFACQWVSGFITFFFPGLQSPLRAAYMPVHVFFGLAGFISAVTAALLGLTEKALWTLKEDYGKLPTEAIMINFIGALLVAFAGLVIYLVTEPRFKRQPLPEDEMLLTSGLE</sequence>
<dbReference type="GO" id="GO:0016491">
    <property type="term" value="F:oxidoreductase activity"/>
    <property type="evidence" value="ECO:0007669"/>
    <property type="project" value="InterPro"/>
</dbReference>
<evidence type="ECO:0000256" key="1">
    <source>
        <dbReference type="ARBA" id="ARBA00001970"/>
    </source>
</evidence>
<dbReference type="Proteomes" id="UP000502823">
    <property type="component" value="Unassembled WGS sequence"/>
</dbReference>
<keyword evidence="14" id="KW-1185">Reference proteome</keyword>
<evidence type="ECO:0000256" key="10">
    <source>
        <dbReference type="ARBA" id="ARBA00023136"/>
    </source>
</evidence>
<keyword evidence="9" id="KW-0408">Iron</keyword>
<evidence type="ECO:0000256" key="8">
    <source>
        <dbReference type="ARBA" id="ARBA00022989"/>
    </source>
</evidence>
<evidence type="ECO:0000256" key="2">
    <source>
        <dbReference type="ARBA" id="ARBA00004141"/>
    </source>
</evidence>
<evidence type="ECO:0000256" key="9">
    <source>
        <dbReference type="ARBA" id="ARBA00023004"/>
    </source>
</evidence>
<evidence type="ECO:0000256" key="6">
    <source>
        <dbReference type="ARBA" id="ARBA00022723"/>
    </source>
</evidence>
<evidence type="ECO:0000256" key="4">
    <source>
        <dbReference type="ARBA" id="ARBA00022617"/>
    </source>
</evidence>
<keyword evidence="6" id="KW-0479">Metal-binding</keyword>
<name>A0A6L2PI86_COPFO</name>
<dbReference type="EMBL" id="BLKM01010325">
    <property type="protein sequence ID" value="GFG29787.1"/>
    <property type="molecule type" value="Genomic_DNA"/>
</dbReference>
<feature type="transmembrane region" description="Helical" evidence="11">
    <location>
        <begin position="201"/>
        <end position="221"/>
    </location>
</feature>
<dbReference type="PANTHER" id="PTHR10106:SF0">
    <property type="entry name" value="LD36721P"/>
    <property type="match status" value="1"/>
</dbReference>
<dbReference type="CDD" id="cd08764">
    <property type="entry name" value="Cyt_b561_CG1275_like"/>
    <property type="match status" value="1"/>
</dbReference>
<gene>
    <name evidence="13" type="ORF">Cfor_11504</name>
</gene>
<dbReference type="FunCoup" id="A0A6L2PI86">
    <property type="interactions" value="26"/>
</dbReference>
<evidence type="ECO:0000256" key="11">
    <source>
        <dbReference type="SAM" id="Phobius"/>
    </source>
</evidence>
<feature type="transmembrane region" description="Helical" evidence="11">
    <location>
        <begin position="52"/>
        <end position="73"/>
    </location>
</feature>
<keyword evidence="4" id="KW-0349">Heme</keyword>
<dbReference type="SMART" id="SM00665">
    <property type="entry name" value="B561"/>
    <property type="match status" value="1"/>
</dbReference>
<dbReference type="GO" id="GO:0046872">
    <property type="term" value="F:metal ion binding"/>
    <property type="evidence" value="ECO:0007669"/>
    <property type="project" value="UniProtKB-KW"/>
</dbReference>
<reference evidence="14" key="1">
    <citation type="submission" date="2020-01" db="EMBL/GenBank/DDBJ databases">
        <title>Draft genome sequence of the Termite Coptotermes fromosanus.</title>
        <authorList>
            <person name="Itakura S."/>
            <person name="Yosikawa Y."/>
            <person name="Umezawa K."/>
        </authorList>
    </citation>
    <scope>NUCLEOTIDE SEQUENCE [LARGE SCALE GENOMIC DNA]</scope>
</reference>
<dbReference type="FunFam" id="1.20.120.1770:FF:000001">
    <property type="entry name" value="Cytochrome b reductase 1"/>
    <property type="match status" value="1"/>
</dbReference>
<comment type="cofactor">
    <cofactor evidence="1">
        <name>heme b</name>
        <dbReference type="ChEBI" id="CHEBI:60344"/>
    </cofactor>
</comment>
<dbReference type="InterPro" id="IPR043205">
    <property type="entry name" value="CYB561/CYBRD1-like"/>
</dbReference>
<feature type="transmembrane region" description="Helical" evidence="11">
    <location>
        <begin position="126"/>
        <end position="147"/>
    </location>
</feature>
<dbReference type="OrthoDB" id="907479at2759"/>
<keyword evidence="10 11" id="KW-0472">Membrane</keyword>
<dbReference type="Gene3D" id="1.20.120.1770">
    <property type="match status" value="1"/>
</dbReference>
<accession>A0A6L2PI86</accession>
<dbReference type="AlphaFoldDB" id="A0A6L2PI86"/>
<evidence type="ECO:0000313" key="13">
    <source>
        <dbReference type="EMBL" id="GFG29787.1"/>
    </source>
</evidence>
<feature type="domain" description="Cytochrome b561" evidence="12">
    <location>
        <begin position="17"/>
        <end position="222"/>
    </location>
</feature>
<keyword evidence="7" id="KW-0249">Electron transport</keyword>
<comment type="subcellular location">
    <subcellularLocation>
        <location evidence="2">Membrane</location>
        <topology evidence="2">Multi-pass membrane protein</topology>
    </subcellularLocation>
</comment>
<evidence type="ECO:0000256" key="3">
    <source>
        <dbReference type="ARBA" id="ARBA00022448"/>
    </source>
</evidence>
<keyword evidence="5 11" id="KW-0812">Transmembrane</keyword>
<dbReference type="PANTHER" id="PTHR10106">
    <property type="entry name" value="CYTOCHROME B561-RELATED"/>
    <property type="match status" value="1"/>
</dbReference>
<dbReference type="PROSITE" id="PS50939">
    <property type="entry name" value="CYTOCHROME_B561"/>
    <property type="match status" value="1"/>
</dbReference>
<keyword evidence="3" id="KW-0813">Transport</keyword>
<evidence type="ECO:0000256" key="5">
    <source>
        <dbReference type="ARBA" id="ARBA00022692"/>
    </source>
</evidence>
<evidence type="ECO:0000259" key="12">
    <source>
        <dbReference type="PROSITE" id="PS50939"/>
    </source>
</evidence>
<evidence type="ECO:0000313" key="14">
    <source>
        <dbReference type="Proteomes" id="UP000502823"/>
    </source>
</evidence>
<proteinExistence type="predicted"/>
<organism evidence="13 14">
    <name type="scientific">Coptotermes formosanus</name>
    <name type="common">Formosan subterranean termite</name>
    <dbReference type="NCBI Taxonomy" id="36987"/>
    <lineage>
        <taxon>Eukaryota</taxon>
        <taxon>Metazoa</taxon>
        <taxon>Ecdysozoa</taxon>
        <taxon>Arthropoda</taxon>
        <taxon>Hexapoda</taxon>
        <taxon>Insecta</taxon>
        <taxon>Pterygota</taxon>
        <taxon>Neoptera</taxon>
        <taxon>Polyneoptera</taxon>
        <taxon>Dictyoptera</taxon>
        <taxon>Blattodea</taxon>
        <taxon>Blattoidea</taxon>
        <taxon>Termitoidae</taxon>
        <taxon>Rhinotermitidae</taxon>
        <taxon>Coptotermes</taxon>
    </lineage>
</organism>